<evidence type="ECO:0000256" key="7">
    <source>
        <dbReference type="ARBA" id="ARBA00033769"/>
    </source>
</evidence>
<dbReference type="PANTHER" id="PTHR34252:SF1">
    <property type="entry name" value="CENTRIOLAR SATELLITE-ASSOCIATED TUBULIN POLYGLUTAMYLASE COMPLEX REGULATOR 1"/>
    <property type="match status" value="1"/>
</dbReference>
<feature type="compositionally biased region" description="Low complexity" evidence="9">
    <location>
        <begin position="276"/>
        <end position="288"/>
    </location>
</feature>
<dbReference type="GO" id="GO:0034451">
    <property type="term" value="C:centriolar satellite"/>
    <property type="evidence" value="ECO:0007669"/>
    <property type="project" value="UniProtKB-SubCell"/>
</dbReference>
<organism evidence="10 11">
    <name type="scientific">Pogonophryne albipinna</name>
    <dbReference type="NCBI Taxonomy" id="1090488"/>
    <lineage>
        <taxon>Eukaryota</taxon>
        <taxon>Metazoa</taxon>
        <taxon>Chordata</taxon>
        <taxon>Craniata</taxon>
        <taxon>Vertebrata</taxon>
        <taxon>Euteleostomi</taxon>
        <taxon>Actinopterygii</taxon>
        <taxon>Neopterygii</taxon>
        <taxon>Teleostei</taxon>
        <taxon>Neoteleostei</taxon>
        <taxon>Acanthomorphata</taxon>
        <taxon>Eupercaria</taxon>
        <taxon>Perciformes</taxon>
        <taxon>Notothenioidei</taxon>
        <taxon>Pogonophryne</taxon>
    </lineage>
</organism>
<reference evidence="10" key="1">
    <citation type="submission" date="2022-11" db="EMBL/GenBank/DDBJ databases">
        <title>Chromosome-level genome of Pogonophryne albipinna.</title>
        <authorList>
            <person name="Jo E."/>
        </authorList>
    </citation>
    <scope>NUCLEOTIDE SEQUENCE</scope>
    <source>
        <strain evidence="10">SGF0006</strain>
        <tissue evidence="10">Muscle</tissue>
    </source>
</reference>
<comment type="similarity">
    <text evidence="6">Belongs to the CSTPP1 family.</text>
</comment>
<evidence type="ECO:0000313" key="11">
    <source>
        <dbReference type="Proteomes" id="UP001219934"/>
    </source>
</evidence>
<keyword evidence="3" id="KW-0597">Phosphoprotein</keyword>
<comment type="function">
    <text evidence="8">Regulator of the tubulin polyglutamylase complex (TPGC) that controls cytoskeletal organization, nuclear shape, and cilium disassembly by balancing microtubule and actin assembly. Regulates the assembly and stability of the TPGC and thereby modulates polyglutamylation of the microtubule, which antagonizes MAP4 binding.</text>
</comment>
<evidence type="ECO:0000256" key="4">
    <source>
        <dbReference type="ARBA" id="ARBA00022701"/>
    </source>
</evidence>
<dbReference type="Proteomes" id="UP001219934">
    <property type="component" value="Unassembled WGS sequence"/>
</dbReference>
<protein>
    <recommendedName>
        <fullName evidence="7">Centriolar satellite-associated tubulin polyglutamylase complex regulator 1</fullName>
    </recommendedName>
</protein>
<sequence length="325" mass="36773">MLMSPLSPERTTTMNRFSSAVPDNEYLADSNVLFYLSDAVSQLFSSVKNSNHVLFREYSYIMATPHNRASFIRVFWRCYRQIGKSGELLSMLEYRSLLQLLCPDFPLEPVQNAARIVLMDDAIDYLMSFSDFLFAFQLQFYYKEFLDSVLVIYQDLLAGKSPNTVIVPTSTSIEQLPPVAAEESDREQQDGVEPSTLAQCVDAFCDRFKHSHPPRSCMRGVLEQTNRISYYSFLMSLAKQEAINQAIGALPNKAEFLIDPEMDQELDKLIAQISVSPGSNSSGSAVGGLKEMLQRKASPRRNIHHRRRIEVESDGSTEETDSSEN</sequence>
<proteinExistence type="inferred from homology"/>
<evidence type="ECO:0000256" key="8">
    <source>
        <dbReference type="ARBA" id="ARBA00045673"/>
    </source>
</evidence>
<keyword evidence="4" id="KW-0493">Microtubule</keyword>
<dbReference type="InterPro" id="IPR038968">
    <property type="entry name" value="CSTPP1"/>
</dbReference>
<comment type="subcellular location">
    <subcellularLocation>
        <location evidence="1">Cytoplasm</location>
        <location evidence="1">Cytoskeleton</location>
        <location evidence="1">Microtubule organizing center</location>
        <location evidence="1">Centrosome</location>
        <location evidence="1">Centriolar satellite</location>
    </subcellularLocation>
</comment>
<evidence type="ECO:0000256" key="3">
    <source>
        <dbReference type="ARBA" id="ARBA00022553"/>
    </source>
</evidence>
<dbReference type="GO" id="GO:0005874">
    <property type="term" value="C:microtubule"/>
    <property type="evidence" value="ECO:0007669"/>
    <property type="project" value="UniProtKB-KW"/>
</dbReference>
<name>A0AAD6FLW5_9TELE</name>
<comment type="caution">
    <text evidence="10">The sequence shown here is derived from an EMBL/GenBank/DDBJ whole genome shotgun (WGS) entry which is preliminary data.</text>
</comment>
<evidence type="ECO:0000256" key="9">
    <source>
        <dbReference type="SAM" id="MobiDB-lite"/>
    </source>
</evidence>
<dbReference type="PANTHER" id="PTHR34252">
    <property type="entry name" value="UPF0705 PROTEIN C11ORF49"/>
    <property type="match status" value="1"/>
</dbReference>
<feature type="region of interest" description="Disordered" evidence="9">
    <location>
        <begin position="276"/>
        <end position="325"/>
    </location>
</feature>
<evidence type="ECO:0000256" key="5">
    <source>
        <dbReference type="ARBA" id="ARBA00023212"/>
    </source>
</evidence>
<feature type="compositionally biased region" description="Basic residues" evidence="9">
    <location>
        <begin position="297"/>
        <end position="308"/>
    </location>
</feature>
<evidence type="ECO:0000256" key="2">
    <source>
        <dbReference type="ARBA" id="ARBA00022490"/>
    </source>
</evidence>
<keyword evidence="2" id="KW-0963">Cytoplasm</keyword>
<keyword evidence="5" id="KW-0206">Cytoskeleton</keyword>
<evidence type="ECO:0000256" key="6">
    <source>
        <dbReference type="ARBA" id="ARBA00033750"/>
    </source>
</evidence>
<feature type="compositionally biased region" description="Acidic residues" evidence="9">
    <location>
        <begin position="312"/>
        <end position="325"/>
    </location>
</feature>
<gene>
    <name evidence="10" type="ORF">JOQ06_002989</name>
</gene>
<keyword evidence="11" id="KW-1185">Reference proteome</keyword>
<accession>A0AAD6FLW5</accession>
<evidence type="ECO:0000313" key="10">
    <source>
        <dbReference type="EMBL" id="KAJ4938369.1"/>
    </source>
</evidence>
<evidence type="ECO:0000256" key="1">
    <source>
        <dbReference type="ARBA" id="ARBA00004607"/>
    </source>
</evidence>
<dbReference type="AlphaFoldDB" id="A0AAD6FLW5"/>
<dbReference type="EMBL" id="JAPTMU010000009">
    <property type="protein sequence ID" value="KAJ4938369.1"/>
    <property type="molecule type" value="Genomic_DNA"/>
</dbReference>